<accession>A0A3N2R7E8</accession>
<dbReference type="GO" id="GO:0044780">
    <property type="term" value="P:bacterial-type flagellum assembly"/>
    <property type="evidence" value="ECO:0007669"/>
    <property type="project" value="InterPro"/>
</dbReference>
<keyword evidence="3 4" id="KW-0574">Periplasm</keyword>
<gene>
    <name evidence="6" type="primary">flgA</name>
    <name evidence="6" type="ORF">EAT49_08135</name>
</gene>
<dbReference type="NCBIfam" id="TIGR03170">
    <property type="entry name" value="flgA_cterm"/>
    <property type="match status" value="1"/>
</dbReference>
<keyword evidence="7" id="KW-1185">Reference proteome</keyword>
<keyword evidence="2 4" id="KW-0732">Signal</keyword>
<evidence type="ECO:0000256" key="2">
    <source>
        <dbReference type="ARBA" id="ARBA00022729"/>
    </source>
</evidence>
<dbReference type="OrthoDB" id="7619725at2"/>
<dbReference type="Gene3D" id="2.30.30.760">
    <property type="match status" value="1"/>
</dbReference>
<dbReference type="PANTHER" id="PTHR36307">
    <property type="entry name" value="FLAGELLA BASAL BODY P-RING FORMATION PROTEIN FLGA"/>
    <property type="match status" value="1"/>
</dbReference>
<protein>
    <recommendedName>
        <fullName evidence="4">Flagella basal body P-ring formation protein FlgA</fullName>
    </recommendedName>
</protein>
<dbReference type="Proteomes" id="UP000268016">
    <property type="component" value="Unassembled WGS sequence"/>
</dbReference>
<evidence type="ECO:0000313" key="7">
    <source>
        <dbReference type="Proteomes" id="UP000268016"/>
    </source>
</evidence>
<keyword evidence="4" id="KW-1005">Bacterial flagellum biogenesis</keyword>
<dbReference type="Pfam" id="PF13144">
    <property type="entry name" value="ChapFlgA"/>
    <property type="match status" value="1"/>
</dbReference>
<proteinExistence type="inferred from homology"/>
<dbReference type="CDD" id="cd11614">
    <property type="entry name" value="SAF_CpaB_FlgA_like"/>
    <property type="match status" value="1"/>
</dbReference>
<dbReference type="InterPro" id="IPR017585">
    <property type="entry name" value="SAF_FlgA"/>
</dbReference>
<sequence>MRLALCLSLLAAPALAETLVATRTIRPQEILMPGDLVIQAVQVPGGVSDPDLLIGQEARVALYAGRPVRAGDVGPPALVERNALVPLIYSTSGLTITTEGRALDRAGAGELVRVMNLASRTTVSARIGPDGAAHVSH</sequence>
<evidence type="ECO:0000256" key="1">
    <source>
        <dbReference type="ARBA" id="ARBA00004418"/>
    </source>
</evidence>
<comment type="caution">
    <text evidence="6">The sequence shown here is derived from an EMBL/GenBank/DDBJ whole genome shotgun (WGS) entry which is preliminary data.</text>
</comment>
<keyword evidence="6" id="KW-0966">Cell projection</keyword>
<reference evidence="6 7" key="1">
    <citation type="submission" date="2018-10" db="EMBL/GenBank/DDBJ databases">
        <title>Histidinibacterium lentulum gen. nov., sp. nov., a marine bacterium from the culture broth of Picochlorum sp. 122.</title>
        <authorList>
            <person name="Wang G."/>
        </authorList>
    </citation>
    <scope>NUCLEOTIDE SEQUENCE [LARGE SCALE GENOMIC DNA]</scope>
    <source>
        <strain evidence="6 7">B17</strain>
    </source>
</reference>
<feature type="chain" id="PRO_5017853510" description="Flagella basal body P-ring formation protein FlgA" evidence="4">
    <location>
        <begin position="17"/>
        <end position="137"/>
    </location>
</feature>
<dbReference type="EMBL" id="RDRB01000003">
    <property type="protein sequence ID" value="ROU03246.1"/>
    <property type="molecule type" value="Genomic_DNA"/>
</dbReference>
<dbReference type="RefSeq" id="WP_123641794.1">
    <property type="nucleotide sequence ID" value="NZ_ML119083.1"/>
</dbReference>
<evidence type="ECO:0000256" key="4">
    <source>
        <dbReference type="RuleBase" id="RU362063"/>
    </source>
</evidence>
<evidence type="ECO:0000256" key="3">
    <source>
        <dbReference type="ARBA" id="ARBA00022764"/>
    </source>
</evidence>
<dbReference type="GO" id="GO:0042597">
    <property type="term" value="C:periplasmic space"/>
    <property type="evidence" value="ECO:0007669"/>
    <property type="project" value="UniProtKB-SubCell"/>
</dbReference>
<dbReference type="InterPro" id="IPR039246">
    <property type="entry name" value="Flagellar_FlgA"/>
</dbReference>
<feature type="signal peptide" evidence="4">
    <location>
        <begin position="1"/>
        <end position="16"/>
    </location>
</feature>
<feature type="domain" description="SAF" evidence="5">
    <location>
        <begin position="16"/>
        <end position="74"/>
    </location>
</feature>
<name>A0A3N2R7E8_9RHOB</name>
<evidence type="ECO:0000313" key="6">
    <source>
        <dbReference type="EMBL" id="ROU03246.1"/>
    </source>
</evidence>
<dbReference type="InterPro" id="IPR013974">
    <property type="entry name" value="SAF"/>
</dbReference>
<dbReference type="SMART" id="SM00858">
    <property type="entry name" value="SAF"/>
    <property type="match status" value="1"/>
</dbReference>
<keyword evidence="6" id="KW-0282">Flagellum</keyword>
<comment type="similarity">
    <text evidence="4">Belongs to the FlgA family.</text>
</comment>
<organism evidence="6 7">
    <name type="scientific">Histidinibacterium lentulum</name>
    <dbReference type="NCBI Taxonomy" id="2480588"/>
    <lineage>
        <taxon>Bacteria</taxon>
        <taxon>Pseudomonadati</taxon>
        <taxon>Pseudomonadota</taxon>
        <taxon>Alphaproteobacteria</taxon>
        <taxon>Rhodobacterales</taxon>
        <taxon>Paracoccaceae</taxon>
        <taxon>Histidinibacterium</taxon>
    </lineage>
</organism>
<keyword evidence="6" id="KW-0969">Cilium</keyword>
<dbReference type="AlphaFoldDB" id="A0A3N2R7E8"/>
<evidence type="ECO:0000259" key="5">
    <source>
        <dbReference type="SMART" id="SM00858"/>
    </source>
</evidence>
<dbReference type="PANTHER" id="PTHR36307:SF1">
    <property type="entry name" value="FLAGELLA BASAL BODY P-RING FORMATION PROTEIN FLGA"/>
    <property type="match status" value="1"/>
</dbReference>
<comment type="subcellular location">
    <subcellularLocation>
        <location evidence="1 4">Periplasm</location>
    </subcellularLocation>
</comment>
<comment type="function">
    <text evidence="4">Involved in the assembly process of the P-ring formation. It may associate with FlgF on the rod constituting a structure essential for the P-ring assembly or may act as a modulator protein for the P-ring assembly.</text>
</comment>